<gene>
    <name evidence="1" type="ORF">I1A42_21630</name>
</gene>
<sequence length="180" mass="20483">MTTMPSQLLNVKNRWLWQQVEVDYPTPESIRGRQVYESLSQKASAIPFTDSPSHQQSLHPNVLAADFHRMTIMFSLLQANRVTAPEEKEALVEFFTQIIYSEPCTLYLGFSQGEAVAAALLTIDDNQWLISDVVMCDNQEFSHSHVFINQVIANHSAQCSVCPERVWLESFGENAYPELM</sequence>
<evidence type="ECO:0000313" key="2">
    <source>
        <dbReference type="Proteomes" id="UP000597206"/>
    </source>
</evidence>
<organism evidence="1 2">
    <name type="scientific">Vibrio nitrifigilis</name>
    <dbReference type="NCBI Taxonomy" id="2789781"/>
    <lineage>
        <taxon>Bacteria</taxon>
        <taxon>Pseudomonadati</taxon>
        <taxon>Pseudomonadota</taxon>
        <taxon>Gammaproteobacteria</taxon>
        <taxon>Vibrionales</taxon>
        <taxon>Vibrionaceae</taxon>
        <taxon>Vibrio</taxon>
    </lineage>
</organism>
<evidence type="ECO:0008006" key="3">
    <source>
        <dbReference type="Google" id="ProtNLM"/>
    </source>
</evidence>
<protein>
    <recommendedName>
        <fullName evidence="3">Serine hydrolase FSH domain-containing protein</fullName>
    </recommendedName>
</protein>
<name>A0ABS0GKW7_9VIBR</name>
<comment type="caution">
    <text evidence="1">The sequence shown here is derived from an EMBL/GenBank/DDBJ whole genome shotgun (WGS) entry which is preliminary data.</text>
</comment>
<proteinExistence type="predicted"/>
<dbReference type="EMBL" id="JADPMR010000004">
    <property type="protein sequence ID" value="MBF9003081.1"/>
    <property type="molecule type" value="Genomic_DNA"/>
</dbReference>
<dbReference type="RefSeq" id="WP_196124952.1">
    <property type="nucleotide sequence ID" value="NZ_JADPMR010000004.1"/>
</dbReference>
<evidence type="ECO:0000313" key="1">
    <source>
        <dbReference type="EMBL" id="MBF9003081.1"/>
    </source>
</evidence>
<accession>A0ABS0GKW7</accession>
<keyword evidence="2" id="KW-1185">Reference proteome</keyword>
<dbReference type="Proteomes" id="UP000597206">
    <property type="component" value="Unassembled WGS sequence"/>
</dbReference>
<reference evidence="1 2" key="1">
    <citation type="submission" date="2020-11" db="EMBL/GenBank/DDBJ databases">
        <title>Vibrio nitrifigilis sp. nov., a marine nitrogen-fixing bacterium isolated from the lagoon sediment of an islet inside an atoll.</title>
        <authorList>
            <person name="Wang L.-T."/>
            <person name="Shieh W.Y."/>
        </authorList>
    </citation>
    <scope>NUCLEOTIDE SEQUENCE [LARGE SCALE GENOMIC DNA]</scope>
    <source>
        <strain evidence="1 2">NFV-1</strain>
    </source>
</reference>